<gene>
    <name evidence="4" type="ORF">ALGA_3018</name>
</gene>
<feature type="modified residue" description="4-aspartylphosphate" evidence="1">
    <location>
        <position position="55"/>
    </location>
</feature>
<proteinExistence type="predicted"/>
<protein>
    <submittedName>
        <fullName evidence="4">DNA-binding response regulator</fullName>
    </submittedName>
</protein>
<dbReference type="OrthoDB" id="1490554at2"/>
<dbReference type="InterPro" id="IPR011006">
    <property type="entry name" value="CheY-like_superfamily"/>
</dbReference>
<dbReference type="InterPro" id="IPR001789">
    <property type="entry name" value="Sig_transdc_resp-reg_receiver"/>
</dbReference>
<name>A0A1Y1CMT0_9BACT</name>
<dbReference type="PROSITE" id="PS50110">
    <property type="entry name" value="RESPONSE_REGULATORY"/>
    <property type="match status" value="1"/>
</dbReference>
<dbReference type="Gene3D" id="3.40.50.2300">
    <property type="match status" value="1"/>
</dbReference>
<organism evidence="4 5">
    <name type="scientific">Labilibaculum antarcticum</name>
    <dbReference type="NCBI Taxonomy" id="1717717"/>
    <lineage>
        <taxon>Bacteria</taxon>
        <taxon>Pseudomonadati</taxon>
        <taxon>Bacteroidota</taxon>
        <taxon>Bacteroidia</taxon>
        <taxon>Marinilabiliales</taxon>
        <taxon>Marinifilaceae</taxon>
        <taxon>Labilibaculum</taxon>
    </lineage>
</organism>
<keyword evidence="4" id="KW-0238">DNA-binding</keyword>
<dbReference type="PROSITE" id="PS50930">
    <property type="entry name" value="HTH_LYTTR"/>
    <property type="match status" value="1"/>
</dbReference>
<dbReference type="Proteomes" id="UP000218267">
    <property type="component" value="Chromosome"/>
</dbReference>
<dbReference type="RefSeq" id="WP_096430615.1">
    <property type="nucleotide sequence ID" value="NZ_AP018042.1"/>
</dbReference>
<feature type="domain" description="Response regulatory" evidence="2">
    <location>
        <begin position="4"/>
        <end position="115"/>
    </location>
</feature>
<keyword evidence="1" id="KW-0597">Phosphoprotein</keyword>
<dbReference type="Pfam" id="PF00072">
    <property type="entry name" value="Response_reg"/>
    <property type="match status" value="1"/>
</dbReference>
<dbReference type="PANTHER" id="PTHR37299">
    <property type="entry name" value="TRANSCRIPTIONAL REGULATOR-RELATED"/>
    <property type="match status" value="1"/>
</dbReference>
<dbReference type="InterPro" id="IPR007492">
    <property type="entry name" value="LytTR_DNA-bd_dom"/>
</dbReference>
<dbReference type="PANTHER" id="PTHR37299:SF1">
    <property type="entry name" value="STAGE 0 SPORULATION PROTEIN A HOMOLOG"/>
    <property type="match status" value="1"/>
</dbReference>
<accession>A0A1Y1CMT0</accession>
<dbReference type="KEGG" id="mbas:ALGA_3018"/>
<keyword evidence="5" id="KW-1185">Reference proteome</keyword>
<evidence type="ECO:0000313" key="5">
    <source>
        <dbReference type="Proteomes" id="UP000218267"/>
    </source>
</evidence>
<dbReference type="GO" id="GO:0000156">
    <property type="term" value="F:phosphorelay response regulator activity"/>
    <property type="evidence" value="ECO:0007669"/>
    <property type="project" value="InterPro"/>
</dbReference>
<evidence type="ECO:0000313" key="4">
    <source>
        <dbReference type="EMBL" id="BAX81323.1"/>
    </source>
</evidence>
<dbReference type="InterPro" id="IPR046947">
    <property type="entry name" value="LytR-like"/>
</dbReference>
<feature type="domain" description="HTH LytTR-type" evidence="3">
    <location>
        <begin position="138"/>
        <end position="208"/>
    </location>
</feature>
<dbReference type="SUPFAM" id="SSF52172">
    <property type="entry name" value="CheY-like"/>
    <property type="match status" value="1"/>
</dbReference>
<dbReference type="SMART" id="SM00850">
    <property type="entry name" value="LytTR"/>
    <property type="match status" value="1"/>
</dbReference>
<evidence type="ECO:0000259" key="2">
    <source>
        <dbReference type="PROSITE" id="PS50110"/>
    </source>
</evidence>
<evidence type="ECO:0000259" key="3">
    <source>
        <dbReference type="PROSITE" id="PS50930"/>
    </source>
</evidence>
<dbReference type="GO" id="GO:0003677">
    <property type="term" value="F:DNA binding"/>
    <property type="evidence" value="ECO:0007669"/>
    <property type="project" value="UniProtKB-KW"/>
</dbReference>
<dbReference type="Gene3D" id="2.40.50.1020">
    <property type="entry name" value="LytTr DNA-binding domain"/>
    <property type="match status" value="1"/>
</dbReference>
<dbReference type="AlphaFoldDB" id="A0A1Y1CMT0"/>
<sequence length="241" mass="28177">MKVKCLLVDDEDLALDVMEEYIKRIDYLQLEGRCNSAVEALSVLNNKKIDLLFLDIQMPGLTGIQLLRNISNPPTVIFTTAYSEYALESYDLEALDYLIKPIPFERFIKAVNRYFKLKKHDYQIPEKKEHNSTDQTFIFVKSEKKMVKVFLHEILYIESLRNYVSIYLANEQEIVTLNTISNIEEKLPETNFLRIHRSFIIAIDKIESFTSSIVQIEQKHIPIGRNYKSMVMDVLKQNSIS</sequence>
<dbReference type="SMART" id="SM00448">
    <property type="entry name" value="REC"/>
    <property type="match status" value="1"/>
</dbReference>
<dbReference type="Pfam" id="PF04397">
    <property type="entry name" value="LytTR"/>
    <property type="match status" value="1"/>
</dbReference>
<evidence type="ECO:0000256" key="1">
    <source>
        <dbReference type="PROSITE-ProRule" id="PRU00169"/>
    </source>
</evidence>
<dbReference type="EMBL" id="AP018042">
    <property type="protein sequence ID" value="BAX81323.1"/>
    <property type="molecule type" value="Genomic_DNA"/>
</dbReference>
<reference evidence="4 5" key="1">
    <citation type="journal article" date="2018" name="Mar. Genomics">
        <title>Complete genome sequence of Marinifilaceae bacterium strain SPP2, isolated from the Antarctic marine sediment.</title>
        <authorList>
            <person name="Watanabe M."/>
            <person name="Kojima H."/>
            <person name="Fukui M."/>
        </authorList>
    </citation>
    <scope>NUCLEOTIDE SEQUENCE [LARGE SCALE GENOMIC DNA]</scope>
    <source>
        <strain evidence="4 5">SPP2</strain>
    </source>
</reference>
<reference evidence="5" key="2">
    <citation type="journal article" date="2020" name="Antonie Van Leeuwenhoek">
        <title>Labilibaculum antarcticum sp. nov., a novel facultative anaerobic, psychrotorelant bacterium isolated from marine sediment of Antarctica.</title>
        <authorList>
            <person name="Watanabe M."/>
            <person name="Kojima H."/>
            <person name="Fukui M."/>
        </authorList>
    </citation>
    <scope>NUCLEOTIDE SEQUENCE [LARGE SCALE GENOMIC DNA]</scope>
    <source>
        <strain evidence="5">SPP2</strain>
    </source>
</reference>